<dbReference type="InterPro" id="IPR036955">
    <property type="entry name" value="AP2/ERF_dom_sf"/>
</dbReference>
<keyword evidence="3" id="KW-0238">DNA-binding</keyword>
<feature type="domain" description="AP2/ERF" evidence="8">
    <location>
        <begin position="41"/>
        <end position="98"/>
    </location>
</feature>
<dbReference type="Gene3D" id="3.30.730.10">
    <property type="entry name" value="AP2/ERF domain"/>
    <property type="match status" value="1"/>
</dbReference>
<evidence type="ECO:0000256" key="4">
    <source>
        <dbReference type="ARBA" id="ARBA00023159"/>
    </source>
</evidence>
<accession>A0A7C9DLZ4</accession>
<dbReference type="InterPro" id="IPR016177">
    <property type="entry name" value="DNA-bd_dom_sf"/>
</dbReference>
<dbReference type="PANTHER" id="PTHR31985:SF151">
    <property type="entry name" value="ETHYLENE-RESPONSIVE TRANSCRIPTION FACTOR ERF023"/>
    <property type="match status" value="1"/>
</dbReference>
<protein>
    <recommendedName>
        <fullName evidence="8">AP2/ERF domain-containing protein</fullName>
    </recommendedName>
</protein>
<evidence type="ECO:0000256" key="3">
    <source>
        <dbReference type="ARBA" id="ARBA00023125"/>
    </source>
</evidence>
<keyword evidence="4" id="KW-0010">Activator</keyword>
<comment type="similarity">
    <text evidence="7">Belongs to the AP2/ERF transcription factor family. ERF subfamily.</text>
</comment>
<proteinExistence type="inferred from homology"/>
<name>A0A7C9DLZ4_OPUST</name>
<sequence>MEHPQCSTDSEYPARSPDSLKCRTADACLNNTRGGVTRHPVYRGVRKRRWGKWVSEIREPRKKTRIWLGSFPTPEMAARAYDVAAHCLKGRKAQLNFPEEIDFLPRPATCAPRDIQAAAAKAANKVAATAVEEKDGGSSVDDFWREIELPELVEESGGVQLGNSSMECYNWVNFMCSWSFSSSSSASCGGCPSFDVTWIEGEAVQ</sequence>
<dbReference type="Pfam" id="PF00847">
    <property type="entry name" value="AP2"/>
    <property type="match status" value="1"/>
</dbReference>
<dbReference type="SMART" id="SM00380">
    <property type="entry name" value="AP2"/>
    <property type="match status" value="1"/>
</dbReference>
<dbReference type="FunFam" id="3.30.730.10:FF:000001">
    <property type="entry name" value="Ethylene-responsive transcription factor 2"/>
    <property type="match status" value="1"/>
</dbReference>
<comment type="subcellular location">
    <subcellularLocation>
        <location evidence="1">Nucleus</location>
    </subcellularLocation>
</comment>
<keyword evidence="6" id="KW-0539">Nucleus</keyword>
<evidence type="ECO:0000259" key="8">
    <source>
        <dbReference type="PROSITE" id="PS51032"/>
    </source>
</evidence>
<dbReference type="SUPFAM" id="SSF54171">
    <property type="entry name" value="DNA-binding domain"/>
    <property type="match status" value="1"/>
</dbReference>
<dbReference type="InterPro" id="IPR001471">
    <property type="entry name" value="AP2/ERF_dom"/>
</dbReference>
<dbReference type="GO" id="GO:0003677">
    <property type="term" value="F:DNA binding"/>
    <property type="evidence" value="ECO:0007669"/>
    <property type="project" value="UniProtKB-KW"/>
</dbReference>
<evidence type="ECO:0000256" key="2">
    <source>
        <dbReference type="ARBA" id="ARBA00023015"/>
    </source>
</evidence>
<keyword evidence="2" id="KW-0805">Transcription regulation</keyword>
<reference evidence="9" key="1">
    <citation type="journal article" date="2013" name="J. Plant Res.">
        <title>Effect of fungi and light on seed germination of three Opuntia species from semiarid lands of central Mexico.</title>
        <authorList>
            <person name="Delgado-Sanchez P."/>
            <person name="Jimenez-Bremont J.F."/>
            <person name="Guerrero-Gonzalez Mde L."/>
            <person name="Flores J."/>
        </authorList>
    </citation>
    <scope>NUCLEOTIDE SEQUENCE</scope>
    <source>
        <tissue evidence="9">Cladode</tissue>
    </source>
</reference>
<organism evidence="9">
    <name type="scientific">Opuntia streptacantha</name>
    <name type="common">Prickly pear cactus</name>
    <name type="synonym">Opuntia cardona</name>
    <dbReference type="NCBI Taxonomy" id="393608"/>
    <lineage>
        <taxon>Eukaryota</taxon>
        <taxon>Viridiplantae</taxon>
        <taxon>Streptophyta</taxon>
        <taxon>Embryophyta</taxon>
        <taxon>Tracheophyta</taxon>
        <taxon>Spermatophyta</taxon>
        <taxon>Magnoliopsida</taxon>
        <taxon>eudicotyledons</taxon>
        <taxon>Gunneridae</taxon>
        <taxon>Pentapetalae</taxon>
        <taxon>Caryophyllales</taxon>
        <taxon>Cactineae</taxon>
        <taxon>Cactaceae</taxon>
        <taxon>Opuntioideae</taxon>
        <taxon>Opuntia</taxon>
    </lineage>
</organism>
<evidence type="ECO:0000313" key="9">
    <source>
        <dbReference type="EMBL" id="MBA4643025.1"/>
    </source>
</evidence>
<dbReference type="PRINTS" id="PR00367">
    <property type="entry name" value="ETHRSPELEMNT"/>
</dbReference>
<evidence type="ECO:0000256" key="5">
    <source>
        <dbReference type="ARBA" id="ARBA00023163"/>
    </source>
</evidence>
<evidence type="ECO:0000256" key="1">
    <source>
        <dbReference type="ARBA" id="ARBA00004123"/>
    </source>
</evidence>
<dbReference type="GO" id="GO:0003700">
    <property type="term" value="F:DNA-binding transcription factor activity"/>
    <property type="evidence" value="ECO:0007669"/>
    <property type="project" value="InterPro"/>
</dbReference>
<evidence type="ECO:0000256" key="6">
    <source>
        <dbReference type="ARBA" id="ARBA00023242"/>
    </source>
</evidence>
<keyword evidence="5" id="KW-0804">Transcription</keyword>
<dbReference type="GO" id="GO:0005634">
    <property type="term" value="C:nucleus"/>
    <property type="evidence" value="ECO:0007669"/>
    <property type="project" value="UniProtKB-SubCell"/>
</dbReference>
<dbReference type="CDD" id="cd00018">
    <property type="entry name" value="AP2"/>
    <property type="match status" value="1"/>
</dbReference>
<dbReference type="PROSITE" id="PS51032">
    <property type="entry name" value="AP2_ERF"/>
    <property type="match status" value="1"/>
</dbReference>
<evidence type="ECO:0000256" key="7">
    <source>
        <dbReference type="ARBA" id="ARBA00024343"/>
    </source>
</evidence>
<reference evidence="9" key="2">
    <citation type="submission" date="2020-07" db="EMBL/GenBank/DDBJ databases">
        <authorList>
            <person name="Vera ALvarez R."/>
            <person name="Arias-Moreno D.M."/>
            <person name="Jimenez-Jacinto V."/>
            <person name="Jimenez-Bremont J.F."/>
            <person name="Swaminathan K."/>
            <person name="Moose S.P."/>
            <person name="Guerrero-Gonzalez M.L."/>
            <person name="Marino-Ramirez L."/>
            <person name="Landsman D."/>
            <person name="Rodriguez-Kessler M."/>
            <person name="Delgado-Sanchez P."/>
        </authorList>
    </citation>
    <scope>NUCLEOTIDE SEQUENCE</scope>
    <source>
        <tissue evidence="9">Cladode</tissue>
    </source>
</reference>
<dbReference type="PANTHER" id="PTHR31985">
    <property type="entry name" value="ETHYLENE-RESPONSIVE TRANSCRIPTION FACTOR ERF042-RELATED"/>
    <property type="match status" value="1"/>
</dbReference>
<dbReference type="AlphaFoldDB" id="A0A7C9DLZ4"/>
<dbReference type="EMBL" id="GISG01130875">
    <property type="protein sequence ID" value="MBA4643025.1"/>
    <property type="molecule type" value="Transcribed_RNA"/>
</dbReference>
<dbReference type="InterPro" id="IPR051032">
    <property type="entry name" value="AP2/ERF_TF_ERF_subfamily"/>
</dbReference>